<feature type="transmembrane region" description="Helical" evidence="6">
    <location>
        <begin position="62"/>
        <end position="82"/>
    </location>
</feature>
<feature type="transmembrane region" description="Helical" evidence="6">
    <location>
        <begin position="102"/>
        <end position="125"/>
    </location>
</feature>
<evidence type="ECO:0000256" key="1">
    <source>
        <dbReference type="ARBA" id="ARBA00004651"/>
    </source>
</evidence>
<dbReference type="PANTHER" id="PTHR33529:SF6">
    <property type="entry name" value="YJGP_YJGQ FAMILY PERMEASE"/>
    <property type="match status" value="1"/>
</dbReference>
<dbReference type="GO" id="GO:0043190">
    <property type="term" value="C:ATP-binding cassette (ABC) transporter complex"/>
    <property type="evidence" value="ECO:0007669"/>
    <property type="project" value="TreeGrafter"/>
</dbReference>
<dbReference type="RefSeq" id="WP_050725465.1">
    <property type="nucleotide sequence ID" value="NZ_CP012332.1"/>
</dbReference>
<evidence type="ECO:0000313" key="8">
    <source>
        <dbReference type="Proteomes" id="UP000055590"/>
    </source>
</evidence>
<dbReference type="KEGG" id="vin:AKJ08_1494"/>
<comment type="subcellular location">
    <subcellularLocation>
        <location evidence="1">Cell membrane</location>
        <topology evidence="1">Multi-pass membrane protein</topology>
    </subcellularLocation>
</comment>
<feature type="transmembrane region" description="Helical" evidence="6">
    <location>
        <begin position="308"/>
        <end position="328"/>
    </location>
</feature>
<keyword evidence="3 6" id="KW-0812">Transmembrane</keyword>
<feature type="transmembrane region" description="Helical" evidence="6">
    <location>
        <begin position="340"/>
        <end position="361"/>
    </location>
</feature>
<gene>
    <name evidence="7" type="ORF">AKJ08_1494</name>
</gene>
<keyword evidence="8" id="KW-1185">Reference proteome</keyword>
<sequence>MRKPSIFDWYFGSTFAKTAVATLSGVLAVVLVVDFADRAYSFTGEGWLLNVIRLYVNLAADFGYQVTPGALVLAAGLTTSAVRVQGELTAYYSLGNRPGRMIASILTSCALIVTGIVLVNEWVVVGAASRAEEMKRNFGRKPGDFRAYLEQQRWFRSGSWVYNLRQASDSGFEGVSLYRLDPDFRLVQRIDAGTMEWDPAGRWRLSDVTVSDFDQGERSHAERLPTLELELPEGLGDLRIKTGKPRQMSLVQLYHQILLRQRLGLADLEFRHELYNRLSYPFASVPGALIAIRLALRKNRSGHVAISIAEALGVTLVMFSLWTAFRAIGISGGLPPAPAAMAPLVILIAVGSVAGIPEFLLTRRRVPTTLV</sequence>
<organism evidence="7 8">
    <name type="scientific">Vulgatibacter incomptus</name>
    <dbReference type="NCBI Taxonomy" id="1391653"/>
    <lineage>
        <taxon>Bacteria</taxon>
        <taxon>Pseudomonadati</taxon>
        <taxon>Myxococcota</taxon>
        <taxon>Myxococcia</taxon>
        <taxon>Myxococcales</taxon>
        <taxon>Cystobacterineae</taxon>
        <taxon>Vulgatibacteraceae</taxon>
        <taxon>Vulgatibacter</taxon>
    </lineage>
</organism>
<keyword evidence="2" id="KW-1003">Cell membrane</keyword>
<reference evidence="7 8" key="1">
    <citation type="submission" date="2015-08" db="EMBL/GenBank/DDBJ databases">
        <authorList>
            <person name="Babu N.S."/>
            <person name="Beckwith C.J."/>
            <person name="Beseler K.G."/>
            <person name="Brison A."/>
            <person name="Carone J.V."/>
            <person name="Caskin T.P."/>
            <person name="Diamond M."/>
            <person name="Durham M.E."/>
            <person name="Foxe J.M."/>
            <person name="Go M."/>
            <person name="Henderson B.A."/>
            <person name="Jones I.B."/>
            <person name="McGettigan J.A."/>
            <person name="Micheletti S.J."/>
            <person name="Nasrallah M.E."/>
            <person name="Ortiz D."/>
            <person name="Piller C.R."/>
            <person name="Privatt S.R."/>
            <person name="Schneider S.L."/>
            <person name="Sharp S."/>
            <person name="Smith T.C."/>
            <person name="Stanton J.D."/>
            <person name="Ullery H.E."/>
            <person name="Wilson R.J."/>
            <person name="Serrano M.G."/>
            <person name="Buck G."/>
            <person name="Lee V."/>
            <person name="Wang Y."/>
            <person name="Carvalho R."/>
            <person name="Voegtly L."/>
            <person name="Shi R."/>
            <person name="Duckworth R."/>
            <person name="Johnson A."/>
            <person name="Loviza R."/>
            <person name="Walstead R."/>
            <person name="Shah Z."/>
            <person name="Kiflezghi M."/>
            <person name="Wade K."/>
            <person name="Ball S.L."/>
            <person name="Bradley K.W."/>
            <person name="Asai D.J."/>
            <person name="Bowman C.A."/>
            <person name="Russell D.A."/>
            <person name="Pope W.H."/>
            <person name="Jacobs-Sera D."/>
            <person name="Hendrix R.W."/>
            <person name="Hatfull G.F."/>
        </authorList>
    </citation>
    <scope>NUCLEOTIDE SEQUENCE [LARGE SCALE GENOMIC DNA]</scope>
    <source>
        <strain evidence="7 8">DSM 27710</strain>
    </source>
</reference>
<dbReference type="EMBL" id="CP012332">
    <property type="protein sequence ID" value="AKU91107.1"/>
    <property type="molecule type" value="Genomic_DNA"/>
</dbReference>
<dbReference type="PANTHER" id="PTHR33529">
    <property type="entry name" value="SLR0882 PROTEIN-RELATED"/>
    <property type="match status" value="1"/>
</dbReference>
<protein>
    <submittedName>
        <fullName evidence="7">Membrane protein, putative</fullName>
    </submittedName>
</protein>
<keyword evidence="5 6" id="KW-0472">Membrane</keyword>
<evidence type="ECO:0000256" key="5">
    <source>
        <dbReference type="ARBA" id="ARBA00023136"/>
    </source>
</evidence>
<dbReference type="GO" id="GO:0015920">
    <property type="term" value="P:lipopolysaccharide transport"/>
    <property type="evidence" value="ECO:0007669"/>
    <property type="project" value="TreeGrafter"/>
</dbReference>
<dbReference type="STRING" id="1391653.AKJ08_1494"/>
<keyword evidence="4 6" id="KW-1133">Transmembrane helix</keyword>
<evidence type="ECO:0000256" key="4">
    <source>
        <dbReference type="ARBA" id="ARBA00022989"/>
    </source>
</evidence>
<evidence type="ECO:0000313" key="7">
    <source>
        <dbReference type="EMBL" id="AKU91107.1"/>
    </source>
</evidence>
<evidence type="ECO:0000256" key="6">
    <source>
        <dbReference type="SAM" id="Phobius"/>
    </source>
</evidence>
<evidence type="ECO:0000256" key="2">
    <source>
        <dbReference type="ARBA" id="ARBA00022475"/>
    </source>
</evidence>
<dbReference type="Proteomes" id="UP000055590">
    <property type="component" value="Chromosome"/>
</dbReference>
<accession>A0A0K1PC71</accession>
<dbReference type="InterPro" id="IPR005495">
    <property type="entry name" value="LptG/LptF_permease"/>
</dbReference>
<proteinExistence type="predicted"/>
<evidence type="ECO:0000256" key="3">
    <source>
        <dbReference type="ARBA" id="ARBA00022692"/>
    </source>
</evidence>
<dbReference type="Pfam" id="PF03739">
    <property type="entry name" value="LptF_LptG"/>
    <property type="match status" value="1"/>
</dbReference>
<name>A0A0K1PC71_9BACT</name>
<dbReference type="AlphaFoldDB" id="A0A0K1PC71"/>